<evidence type="ECO:0000313" key="3">
    <source>
        <dbReference type="EMBL" id="CAJ1958874.1"/>
    </source>
</evidence>
<name>A0AAD2G071_9STRA</name>
<organism evidence="3 4">
    <name type="scientific">Cylindrotheca closterium</name>
    <dbReference type="NCBI Taxonomy" id="2856"/>
    <lineage>
        <taxon>Eukaryota</taxon>
        <taxon>Sar</taxon>
        <taxon>Stramenopiles</taxon>
        <taxon>Ochrophyta</taxon>
        <taxon>Bacillariophyta</taxon>
        <taxon>Bacillariophyceae</taxon>
        <taxon>Bacillariophycidae</taxon>
        <taxon>Bacillariales</taxon>
        <taxon>Bacillariaceae</taxon>
        <taxon>Cylindrotheca</taxon>
    </lineage>
</organism>
<dbReference type="GO" id="GO:0061504">
    <property type="term" value="P:cyclic threonylcarbamoyladenosine biosynthetic process"/>
    <property type="evidence" value="ECO:0007669"/>
    <property type="project" value="TreeGrafter"/>
</dbReference>
<sequence length="336" mass="36617">MIPRLPLLLSLFFLQHSIILAFSFVETGWSRSSTFRHESLLLLRQSGDDASDEQVSSPIEDEDEAREQRNLRFAGVGRLYAEPNNQDDIDTSIAPHLQVVDRLTQATVVVVGLGGVGSWAAEALCRSGIGNLVLIDLDDICISNTNRQMHAMASTIGNFKIDEMARRFRDINPNCNITLIHDFVSPDNVDEILTSIPNLTACLDAMDGAKGKCAMIAACCRYQIPIVTCGGSAGRTDPCAFVCEDLTRVNNDPLLSNCRKNLRKFHGFEAGVPANLLKKKLVKPPKKWNIQAVISTEPQKTLPKGEGSSSLRRCDGALGTGVFVTGTSGFGKLGHF</sequence>
<dbReference type="Pfam" id="PF00899">
    <property type="entry name" value="ThiF"/>
    <property type="match status" value="1"/>
</dbReference>
<comment type="caution">
    <text evidence="3">The sequence shown here is derived from an EMBL/GenBank/DDBJ whole genome shotgun (WGS) entry which is preliminary data.</text>
</comment>
<feature type="chain" id="PRO_5042228604" description="THIF-type NAD/FAD binding fold domain-containing protein" evidence="1">
    <location>
        <begin position="22"/>
        <end position="336"/>
    </location>
</feature>
<dbReference type="Proteomes" id="UP001295423">
    <property type="component" value="Unassembled WGS sequence"/>
</dbReference>
<protein>
    <recommendedName>
        <fullName evidence="2">THIF-type NAD/FAD binding fold domain-containing protein</fullName>
    </recommendedName>
</protein>
<evidence type="ECO:0000259" key="2">
    <source>
        <dbReference type="Pfam" id="PF00899"/>
    </source>
</evidence>
<dbReference type="PANTHER" id="PTHR43267">
    <property type="entry name" value="TRNA THREONYLCARBAMOYLADENOSINE DEHYDRATASE"/>
    <property type="match status" value="1"/>
</dbReference>
<reference evidence="3" key="1">
    <citation type="submission" date="2023-08" db="EMBL/GenBank/DDBJ databases">
        <authorList>
            <person name="Audoor S."/>
            <person name="Bilcke G."/>
        </authorList>
    </citation>
    <scope>NUCLEOTIDE SEQUENCE</scope>
</reference>
<evidence type="ECO:0000313" key="4">
    <source>
        <dbReference type="Proteomes" id="UP001295423"/>
    </source>
</evidence>
<dbReference type="PANTHER" id="PTHR43267:SF1">
    <property type="entry name" value="TRNA THREONYLCARBAMOYLADENOSINE DEHYDRATASE"/>
    <property type="match status" value="1"/>
</dbReference>
<gene>
    <name evidence="3" type="ORF">CYCCA115_LOCUS17395</name>
</gene>
<dbReference type="Gene3D" id="3.40.50.720">
    <property type="entry name" value="NAD(P)-binding Rossmann-like Domain"/>
    <property type="match status" value="1"/>
</dbReference>
<dbReference type="GO" id="GO:0008641">
    <property type="term" value="F:ubiquitin-like modifier activating enzyme activity"/>
    <property type="evidence" value="ECO:0007669"/>
    <property type="project" value="InterPro"/>
</dbReference>
<keyword evidence="1" id="KW-0732">Signal</keyword>
<dbReference type="SUPFAM" id="SSF69572">
    <property type="entry name" value="Activating enzymes of the ubiquitin-like proteins"/>
    <property type="match status" value="1"/>
</dbReference>
<keyword evidence="4" id="KW-1185">Reference proteome</keyword>
<proteinExistence type="predicted"/>
<dbReference type="InterPro" id="IPR035985">
    <property type="entry name" value="Ubiquitin-activating_enz"/>
</dbReference>
<feature type="domain" description="THIF-type NAD/FAD binding fold" evidence="2">
    <location>
        <begin position="100"/>
        <end position="242"/>
    </location>
</feature>
<dbReference type="EMBL" id="CAKOGP040001980">
    <property type="protein sequence ID" value="CAJ1958874.1"/>
    <property type="molecule type" value="Genomic_DNA"/>
</dbReference>
<dbReference type="GO" id="GO:0061503">
    <property type="term" value="F:tRNA threonylcarbamoyladenosine dehydratase"/>
    <property type="evidence" value="ECO:0007669"/>
    <property type="project" value="TreeGrafter"/>
</dbReference>
<dbReference type="InterPro" id="IPR045886">
    <property type="entry name" value="ThiF/MoeB/HesA"/>
</dbReference>
<feature type="signal peptide" evidence="1">
    <location>
        <begin position="1"/>
        <end position="21"/>
    </location>
</feature>
<evidence type="ECO:0000256" key="1">
    <source>
        <dbReference type="SAM" id="SignalP"/>
    </source>
</evidence>
<accession>A0AAD2G071</accession>
<dbReference type="InterPro" id="IPR000594">
    <property type="entry name" value="ThiF_NAD_FAD-bd"/>
</dbReference>
<dbReference type="AlphaFoldDB" id="A0AAD2G071"/>